<accession>A0ABT7VKW0</accession>
<keyword evidence="2" id="KW-1185">Reference proteome</keyword>
<organism evidence="1 2">
    <name type="scientific">Limosilactobacillus panis</name>
    <dbReference type="NCBI Taxonomy" id="47493"/>
    <lineage>
        <taxon>Bacteria</taxon>
        <taxon>Bacillati</taxon>
        <taxon>Bacillota</taxon>
        <taxon>Bacilli</taxon>
        <taxon>Lactobacillales</taxon>
        <taxon>Lactobacillaceae</taxon>
        <taxon>Limosilactobacillus</taxon>
    </lineage>
</organism>
<reference evidence="1 2" key="2">
    <citation type="submission" date="2023-06" db="EMBL/GenBank/DDBJ databases">
        <title>Identification and characterization of horizontal gene transfer across gut microbiota members of farm animals based on homology search.</title>
        <authorList>
            <person name="Schwarzerova J."/>
            <person name="Nykrynova M."/>
            <person name="Jureckova K."/>
            <person name="Cejkova D."/>
            <person name="Rychlik I."/>
        </authorList>
    </citation>
    <scope>NUCLEOTIDE SEQUENCE [LARGE SCALE GENOMIC DNA]</scope>
    <source>
        <strain evidence="1 2">105_WCHN</strain>
    </source>
</reference>
<dbReference type="EMBL" id="JAUDEO010000007">
    <property type="protein sequence ID" value="MDM8333372.1"/>
    <property type="molecule type" value="Genomic_DNA"/>
</dbReference>
<reference evidence="1 2" key="3">
    <citation type="submission" date="2023-06" db="EMBL/GenBank/DDBJ databases">
        <authorList>
            <person name="Zeman M."/>
            <person name="Kubasova T."/>
            <person name="Jahodarova E."/>
            <person name="Nykrynova M."/>
            <person name="Rychlik I."/>
        </authorList>
    </citation>
    <scope>NUCLEOTIDE SEQUENCE [LARGE SCALE GENOMIC DNA]</scope>
    <source>
        <strain evidence="1 2">105_WCHN</strain>
    </source>
</reference>
<dbReference type="Proteomes" id="UP001529423">
    <property type="component" value="Unassembled WGS sequence"/>
</dbReference>
<sequence length="45" mass="4961">METQINTVKMTVKYSHDGEPPYEKFILAYGGTKAAGRKPCFLPAA</sequence>
<evidence type="ECO:0000313" key="2">
    <source>
        <dbReference type="Proteomes" id="UP001529423"/>
    </source>
</evidence>
<name>A0ABT7VKW0_9LACO</name>
<gene>
    <name evidence="1" type="ORF">QUW46_02075</name>
</gene>
<evidence type="ECO:0000313" key="1">
    <source>
        <dbReference type="EMBL" id="MDM8333372.1"/>
    </source>
</evidence>
<comment type="caution">
    <text evidence="1">The sequence shown here is derived from an EMBL/GenBank/DDBJ whole genome shotgun (WGS) entry which is preliminary data.</text>
</comment>
<reference evidence="2" key="1">
    <citation type="submission" date="2023-06" db="EMBL/GenBank/DDBJ databases">
        <title>Identification and characterization of horizontal gene transfer across gut microbiota members of farm animals based on homology search.</title>
        <authorList>
            <person name="Zeman M."/>
            <person name="Kubasova T."/>
            <person name="Jahodarova E."/>
            <person name="Nykrynova M."/>
            <person name="Rychlik I."/>
        </authorList>
    </citation>
    <scope>NUCLEOTIDE SEQUENCE [LARGE SCALE GENOMIC DNA]</scope>
    <source>
        <strain evidence="2">105_WCHN</strain>
    </source>
</reference>
<proteinExistence type="predicted"/>
<protein>
    <submittedName>
        <fullName evidence="1">Uncharacterized protein</fullName>
    </submittedName>
</protein>